<name>A0A8S9LA40_BRACR</name>
<accession>A0A8S9LA40</accession>
<dbReference type="EMBL" id="QGKY02000094">
    <property type="protein sequence ID" value="KAF2603645.1"/>
    <property type="molecule type" value="Genomic_DNA"/>
</dbReference>
<protein>
    <submittedName>
        <fullName evidence="1">Uncharacterized protein</fullName>
    </submittedName>
</protein>
<proteinExistence type="predicted"/>
<dbReference type="AlphaFoldDB" id="A0A8S9LA40"/>
<evidence type="ECO:0000313" key="1">
    <source>
        <dbReference type="EMBL" id="KAF2603645.1"/>
    </source>
</evidence>
<comment type="caution">
    <text evidence="1">The sequence shown here is derived from an EMBL/GenBank/DDBJ whole genome shotgun (WGS) entry which is preliminary data.</text>
</comment>
<organism evidence="1">
    <name type="scientific">Brassica cretica</name>
    <name type="common">Mustard</name>
    <dbReference type="NCBI Taxonomy" id="69181"/>
    <lineage>
        <taxon>Eukaryota</taxon>
        <taxon>Viridiplantae</taxon>
        <taxon>Streptophyta</taxon>
        <taxon>Embryophyta</taxon>
        <taxon>Tracheophyta</taxon>
        <taxon>Spermatophyta</taxon>
        <taxon>Magnoliopsida</taxon>
        <taxon>eudicotyledons</taxon>
        <taxon>Gunneridae</taxon>
        <taxon>Pentapetalae</taxon>
        <taxon>rosids</taxon>
        <taxon>malvids</taxon>
        <taxon>Brassicales</taxon>
        <taxon>Brassicaceae</taxon>
        <taxon>Brassiceae</taxon>
        <taxon>Brassica</taxon>
    </lineage>
</organism>
<reference evidence="1" key="1">
    <citation type="submission" date="2019-12" db="EMBL/GenBank/DDBJ databases">
        <title>Genome sequencing and annotation of Brassica cretica.</title>
        <authorList>
            <person name="Studholme D.J."/>
            <person name="Sarris P.F."/>
        </authorList>
    </citation>
    <scope>NUCLEOTIDE SEQUENCE</scope>
    <source>
        <strain evidence="1">PFS-102/07</strain>
        <tissue evidence="1">Leaf</tissue>
    </source>
</reference>
<gene>
    <name evidence="1" type="ORF">F2Q70_00026125</name>
</gene>
<sequence>MVEYLCGGRVAGDKDRSRSFEVRARSLRSDCAVGVLGRYIATELDSSSVATSRPSSTRARSLRSDRAVCMLGLRVLIELGLSVVRLSCSSSSMASQIRVRCLGTICIWFDRDSNNRILPQGSS</sequence>